<organism evidence="4 5">
    <name type="scientific">Lampropedia aestuarii</name>
    <dbReference type="NCBI Taxonomy" id="2562762"/>
    <lineage>
        <taxon>Bacteria</taxon>
        <taxon>Pseudomonadati</taxon>
        <taxon>Pseudomonadota</taxon>
        <taxon>Betaproteobacteria</taxon>
        <taxon>Burkholderiales</taxon>
        <taxon>Comamonadaceae</taxon>
        <taxon>Lampropedia</taxon>
    </lineage>
</organism>
<keyword evidence="2" id="KW-1133">Transmembrane helix</keyword>
<dbReference type="RefSeq" id="WP_136406795.1">
    <property type="nucleotide sequence ID" value="NZ_SSWX01000014.1"/>
</dbReference>
<dbReference type="EMBL" id="SSWX01000014">
    <property type="protein sequence ID" value="THJ32579.1"/>
    <property type="molecule type" value="Genomic_DNA"/>
</dbReference>
<dbReference type="InterPro" id="IPR057326">
    <property type="entry name" value="KR_dom"/>
</dbReference>
<dbReference type="PRINTS" id="PR00081">
    <property type="entry name" value="GDHRDH"/>
</dbReference>
<feature type="transmembrane region" description="Helical" evidence="2">
    <location>
        <begin position="12"/>
        <end position="31"/>
    </location>
</feature>
<name>A0A4S5BK61_9BURK</name>
<dbReference type="Gene3D" id="3.40.50.720">
    <property type="entry name" value="NAD(P)-binding Rossmann-like Domain"/>
    <property type="match status" value="1"/>
</dbReference>
<dbReference type="PRINTS" id="PR00080">
    <property type="entry name" value="SDRFAMILY"/>
</dbReference>
<evidence type="ECO:0000256" key="2">
    <source>
        <dbReference type="SAM" id="Phobius"/>
    </source>
</evidence>
<dbReference type="Pfam" id="PF13561">
    <property type="entry name" value="adh_short_C2"/>
    <property type="match status" value="1"/>
</dbReference>
<comment type="similarity">
    <text evidence="1">Belongs to the short-chain dehydrogenases/reductases (SDR) family.</text>
</comment>
<dbReference type="CDD" id="cd05233">
    <property type="entry name" value="SDR_c"/>
    <property type="match status" value="1"/>
</dbReference>
<sequence>MQTNTSQPTAGITIVTGGASGIGLAVVQLLAKLGRRVLVLDHSADNIAAAQKNLTQWGELIAYEQMDITQEALIAPLLARYHTATEPIVGLVNSAGFGRDIAFLDTDSAMVRAIFEVNVLGAFNLSREVARLMKDSGGGAIVHVASVSGLIGNKGRSAYGPSKAALVNLTQIMSNELAEYGIRVNCICPGPIETPLAMSVHSDAVQNIWKNAVPQRRYGQPEEVAQAIAFFLNPQTSSYVTGQILSVDGGFISAGIESARSVA</sequence>
<dbReference type="PANTHER" id="PTHR42760:SF123">
    <property type="entry name" value="OXIDOREDUCTASE"/>
    <property type="match status" value="1"/>
</dbReference>
<dbReference type="FunFam" id="3.40.50.720:FF:000084">
    <property type="entry name" value="Short-chain dehydrogenase reductase"/>
    <property type="match status" value="1"/>
</dbReference>
<evidence type="ECO:0000256" key="1">
    <source>
        <dbReference type="ARBA" id="ARBA00006484"/>
    </source>
</evidence>
<accession>A0A4S5BK61</accession>
<dbReference type="GO" id="GO:0016616">
    <property type="term" value="F:oxidoreductase activity, acting on the CH-OH group of donors, NAD or NADP as acceptor"/>
    <property type="evidence" value="ECO:0007669"/>
    <property type="project" value="UniProtKB-ARBA"/>
</dbReference>
<keyword evidence="5" id="KW-1185">Reference proteome</keyword>
<evidence type="ECO:0000313" key="4">
    <source>
        <dbReference type="EMBL" id="THJ32579.1"/>
    </source>
</evidence>
<reference evidence="4 5" key="1">
    <citation type="submission" date="2019-04" db="EMBL/GenBank/DDBJ databases">
        <title>Lampropedia sp YIM MLB12 draf genome.</title>
        <authorList>
            <person name="Wang Y.-X."/>
        </authorList>
    </citation>
    <scope>NUCLEOTIDE SEQUENCE [LARGE SCALE GENOMIC DNA]</scope>
    <source>
        <strain evidence="4 5">YIM MLB12</strain>
    </source>
</reference>
<keyword evidence="2" id="KW-0812">Transmembrane</keyword>
<feature type="domain" description="Ketoreductase" evidence="3">
    <location>
        <begin position="11"/>
        <end position="195"/>
    </location>
</feature>
<proteinExistence type="inferred from homology"/>
<dbReference type="PANTHER" id="PTHR42760">
    <property type="entry name" value="SHORT-CHAIN DEHYDROGENASES/REDUCTASES FAMILY MEMBER"/>
    <property type="match status" value="1"/>
</dbReference>
<dbReference type="Proteomes" id="UP000306236">
    <property type="component" value="Unassembled WGS sequence"/>
</dbReference>
<protein>
    <submittedName>
        <fullName evidence="4">SDR family oxidoreductase</fullName>
    </submittedName>
</protein>
<keyword evidence="2" id="KW-0472">Membrane</keyword>
<dbReference type="InterPro" id="IPR036291">
    <property type="entry name" value="NAD(P)-bd_dom_sf"/>
</dbReference>
<dbReference type="OrthoDB" id="9806974at2"/>
<dbReference type="AlphaFoldDB" id="A0A4S5BK61"/>
<evidence type="ECO:0000259" key="3">
    <source>
        <dbReference type="SMART" id="SM00822"/>
    </source>
</evidence>
<evidence type="ECO:0000313" key="5">
    <source>
        <dbReference type="Proteomes" id="UP000306236"/>
    </source>
</evidence>
<comment type="caution">
    <text evidence="4">The sequence shown here is derived from an EMBL/GenBank/DDBJ whole genome shotgun (WGS) entry which is preliminary data.</text>
</comment>
<dbReference type="SMART" id="SM00822">
    <property type="entry name" value="PKS_KR"/>
    <property type="match status" value="1"/>
</dbReference>
<gene>
    <name evidence="4" type="ORF">E8K88_11380</name>
</gene>
<dbReference type="GO" id="GO:0030497">
    <property type="term" value="P:fatty acid elongation"/>
    <property type="evidence" value="ECO:0007669"/>
    <property type="project" value="TreeGrafter"/>
</dbReference>
<dbReference type="SUPFAM" id="SSF51735">
    <property type="entry name" value="NAD(P)-binding Rossmann-fold domains"/>
    <property type="match status" value="1"/>
</dbReference>
<dbReference type="InterPro" id="IPR002347">
    <property type="entry name" value="SDR_fam"/>
</dbReference>